<dbReference type="EMBL" id="CAWYQH010000068">
    <property type="protein sequence ID" value="CAK8679845.1"/>
    <property type="molecule type" value="Genomic_DNA"/>
</dbReference>
<feature type="transmembrane region" description="Helical" evidence="10">
    <location>
        <begin position="64"/>
        <end position="88"/>
    </location>
</feature>
<evidence type="ECO:0000256" key="10">
    <source>
        <dbReference type="SAM" id="Phobius"/>
    </source>
</evidence>
<keyword evidence="7" id="KW-0965">Cell junction</keyword>
<evidence type="ECO:0000256" key="6">
    <source>
        <dbReference type="ARBA" id="ARBA00022692"/>
    </source>
</evidence>
<evidence type="ECO:0000256" key="7">
    <source>
        <dbReference type="ARBA" id="ARBA00022949"/>
    </source>
</evidence>
<dbReference type="InterPro" id="IPR006187">
    <property type="entry name" value="Claudin"/>
</dbReference>
<evidence type="ECO:0000256" key="4">
    <source>
        <dbReference type="ARBA" id="ARBA00022427"/>
    </source>
</evidence>
<evidence type="ECO:0000256" key="8">
    <source>
        <dbReference type="ARBA" id="ARBA00022989"/>
    </source>
</evidence>
<gene>
    <name evidence="11" type="ORF">CVLEPA_LOCUS10093</name>
</gene>
<evidence type="ECO:0000313" key="11">
    <source>
        <dbReference type="EMBL" id="CAK8679845.1"/>
    </source>
</evidence>
<keyword evidence="8 10" id="KW-1133">Transmembrane helix</keyword>
<keyword evidence="6 10" id="KW-0812">Transmembrane</keyword>
<keyword evidence="4" id="KW-0796">Tight junction</keyword>
<evidence type="ECO:0000256" key="9">
    <source>
        <dbReference type="ARBA" id="ARBA00023136"/>
    </source>
</evidence>
<keyword evidence="5" id="KW-1003">Cell membrane</keyword>
<keyword evidence="9 10" id="KW-0472">Membrane</keyword>
<comment type="subcellular location">
    <subcellularLocation>
        <location evidence="1">Cell junction</location>
        <location evidence="1">Tight junction</location>
    </subcellularLocation>
    <subcellularLocation>
        <location evidence="2">Cell membrane</location>
        <topology evidence="2">Multi-pass membrane protein</topology>
    </subcellularLocation>
</comment>
<proteinExistence type="inferred from homology"/>
<accession>A0ABP0FMZ5</accession>
<reference evidence="11 12" key="1">
    <citation type="submission" date="2024-02" db="EMBL/GenBank/DDBJ databases">
        <authorList>
            <person name="Daric V."/>
            <person name="Darras S."/>
        </authorList>
    </citation>
    <scope>NUCLEOTIDE SEQUENCE [LARGE SCALE GENOMIC DNA]</scope>
</reference>
<dbReference type="PANTHER" id="PTHR12002">
    <property type="entry name" value="CLAUDIN"/>
    <property type="match status" value="1"/>
</dbReference>
<evidence type="ECO:0000256" key="3">
    <source>
        <dbReference type="ARBA" id="ARBA00008295"/>
    </source>
</evidence>
<dbReference type="Gene3D" id="1.20.140.150">
    <property type="match status" value="1"/>
</dbReference>
<feature type="transmembrane region" description="Helical" evidence="10">
    <location>
        <begin position="117"/>
        <end position="142"/>
    </location>
</feature>
<protein>
    <submittedName>
        <fullName evidence="11">Uncharacterized protein</fullName>
    </submittedName>
</protein>
<evidence type="ECO:0000256" key="1">
    <source>
        <dbReference type="ARBA" id="ARBA00004435"/>
    </source>
</evidence>
<name>A0ABP0FMZ5_CLALP</name>
<evidence type="ECO:0000256" key="5">
    <source>
        <dbReference type="ARBA" id="ARBA00022475"/>
    </source>
</evidence>
<evidence type="ECO:0000256" key="2">
    <source>
        <dbReference type="ARBA" id="ARBA00004651"/>
    </source>
</evidence>
<feature type="transmembrane region" description="Helical" evidence="10">
    <location>
        <begin position="26"/>
        <end position="57"/>
    </location>
</feature>
<evidence type="ECO:0000313" key="12">
    <source>
        <dbReference type="Proteomes" id="UP001642483"/>
    </source>
</evidence>
<comment type="caution">
    <text evidence="11">The sequence shown here is derived from an EMBL/GenBank/DDBJ whole genome shotgun (WGS) entry which is preliminary data.</text>
</comment>
<sequence>MPSSEIYICDDYDSSFVEIPQIIQTARVLCIISIVSAGASVVLIIAGLIFAILSLIYEKHLLKILTVIPPVVSFVLAFLSGVCVLHAVTQFDIESREENPYYVSTDVSTFLRGQCLYFGWIGGGLLIGGAIVSLHPAIVGIIDLKQDRRAN</sequence>
<keyword evidence="12" id="KW-1185">Reference proteome</keyword>
<dbReference type="Proteomes" id="UP001642483">
    <property type="component" value="Unassembled WGS sequence"/>
</dbReference>
<organism evidence="11 12">
    <name type="scientific">Clavelina lepadiformis</name>
    <name type="common">Light-bulb sea squirt</name>
    <name type="synonym">Ascidia lepadiformis</name>
    <dbReference type="NCBI Taxonomy" id="159417"/>
    <lineage>
        <taxon>Eukaryota</taxon>
        <taxon>Metazoa</taxon>
        <taxon>Chordata</taxon>
        <taxon>Tunicata</taxon>
        <taxon>Ascidiacea</taxon>
        <taxon>Aplousobranchia</taxon>
        <taxon>Clavelinidae</taxon>
        <taxon>Clavelina</taxon>
    </lineage>
</organism>
<comment type="similarity">
    <text evidence="3">Belongs to the claudin family.</text>
</comment>